<name>A0A3Q3ELH4_KRYMA</name>
<proteinExistence type="predicted"/>
<keyword evidence="7" id="KW-1185">Reference proteome</keyword>
<dbReference type="Gene3D" id="2.60.40.10">
    <property type="entry name" value="Immunoglobulins"/>
    <property type="match status" value="1"/>
</dbReference>
<dbReference type="PANTHER" id="PTHR24100:SF151">
    <property type="entry name" value="ICOS LIGAND"/>
    <property type="match status" value="1"/>
</dbReference>
<dbReference type="InterPro" id="IPR013783">
    <property type="entry name" value="Ig-like_fold"/>
</dbReference>
<evidence type="ECO:0000256" key="2">
    <source>
        <dbReference type="ARBA" id="ARBA00023136"/>
    </source>
</evidence>
<feature type="signal peptide" evidence="4">
    <location>
        <begin position="1"/>
        <end position="33"/>
    </location>
</feature>
<evidence type="ECO:0000256" key="4">
    <source>
        <dbReference type="SAM" id="SignalP"/>
    </source>
</evidence>
<reference evidence="6" key="1">
    <citation type="submission" date="2025-08" db="UniProtKB">
        <authorList>
            <consortium name="Ensembl"/>
        </authorList>
    </citation>
    <scope>IDENTIFICATION</scope>
</reference>
<evidence type="ECO:0000256" key="3">
    <source>
        <dbReference type="ARBA" id="ARBA00023319"/>
    </source>
</evidence>
<organism evidence="6 7">
    <name type="scientific">Kryptolebias marmoratus</name>
    <name type="common">Mangrove killifish</name>
    <name type="synonym">Rivulus marmoratus</name>
    <dbReference type="NCBI Taxonomy" id="37003"/>
    <lineage>
        <taxon>Eukaryota</taxon>
        <taxon>Metazoa</taxon>
        <taxon>Chordata</taxon>
        <taxon>Craniata</taxon>
        <taxon>Vertebrata</taxon>
        <taxon>Euteleostomi</taxon>
        <taxon>Actinopterygii</taxon>
        <taxon>Neopterygii</taxon>
        <taxon>Teleostei</taxon>
        <taxon>Neoteleostei</taxon>
        <taxon>Acanthomorphata</taxon>
        <taxon>Ovalentaria</taxon>
        <taxon>Atherinomorphae</taxon>
        <taxon>Cyprinodontiformes</taxon>
        <taxon>Rivulidae</taxon>
        <taxon>Kryptolebias</taxon>
    </lineage>
</organism>
<reference evidence="6" key="2">
    <citation type="submission" date="2025-09" db="UniProtKB">
        <authorList>
            <consortium name="Ensembl"/>
        </authorList>
    </citation>
    <scope>IDENTIFICATION</scope>
</reference>
<dbReference type="SUPFAM" id="SSF48726">
    <property type="entry name" value="Immunoglobulin"/>
    <property type="match status" value="1"/>
</dbReference>
<dbReference type="Ensembl" id="ENSKMAT00000002760.1">
    <property type="protein sequence ID" value="ENSKMAP00000002707.1"/>
    <property type="gene ID" value="ENSKMAG00000002082.1"/>
</dbReference>
<feature type="domain" description="Ig-like" evidence="5">
    <location>
        <begin position="28"/>
        <end position="138"/>
    </location>
</feature>
<evidence type="ECO:0000259" key="5">
    <source>
        <dbReference type="PROSITE" id="PS50835"/>
    </source>
</evidence>
<keyword evidence="4" id="KW-0732">Signal</keyword>
<sequence>TCHTAFTFIQSQKMFSELLLLSVQLIFFSVVLSVPQVEVESGAESVLLPCRTTVHLPEDAKVEWRDRKNDKVHVFENGSDQPEDQDQIYRNRTEMNEGLLRTGDLSLTLRRPTDGDSQTFTCSVYSREGNILMKKQVQLEVKGQCFKCETPTHTFSTDKQVFRGVCFFDLIIKPDCFHLTHRREEKGHNFVHKKQQNRY</sequence>
<keyword evidence="2" id="KW-0472">Membrane</keyword>
<dbReference type="GO" id="GO:0009897">
    <property type="term" value="C:external side of plasma membrane"/>
    <property type="evidence" value="ECO:0007669"/>
    <property type="project" value="TreeGrafter"/>
</dbReference>
<dbReference type="GO" id="GO:0001817">
    <property type="term" value="P:regulation of cytokine production"/>
    <property type="evidence" value="ECO:0007669"/>
    <property type="project" value="TreeGrafter"/>
</dbReference>
<dbReference type="Proteomes" id="UP000264800">
    <property type="component" value="Unplaced"/>
</dbReference>
<dbReference type="PROSITE" id="PS50835">
    <property type="entry name" value="IG_LIKE"/>
    <property type="match status" value="1"/>
</dbReference>
<evidence type="ECO:0000256" key="1">
    <source>
        <dbReference type="ARBA" id="ARBA00004370"/>
    </source>
</evidence>
<dbReference type="GO" id="GO:0005102">
    <property type="term" value="F:signaling receptor binding"/>
    <property type="evidence" value="ECO:0007669"/>
    <property type="project" value="TreeGrafter"/>
</dbReference>
<dbReference type="Pfam" id="PF07686">
    <property type="entry name" value="V-set"/>
    <property type="match status" value="1"/>
</dbReference>
<accession>A0A3Q3ELH4</accession>
<protein>
    <recommendedName>
        <fullName evidence="5">Ig-like domain-containing protein</fullName>
    </recommendedName>
</protein>
<evidence type="ECO:0000313" key="6">
    <source>
        <dbReference type="Ensembl" id="ENSKMAP00000002707.1"/>
    </source>
</evidence>
<comment type="subcellular location">
    <subcellularLocation>
        <location evidence="1">Membrane</location>
    </subcellularLocation>
</comment>
<dbReference type="GeneTree" id="ENSGT01130000278575"/>
<evidence type="ECO:0000313" key="7">
    <source>
        <dbReference type="Proteomes" id="UP000264800"/>
    </source>
</evidence>
<dbReference type="OMA" id="AVQLIFC"/>
<dbReference type="InterPro" id="IPR013106">
    <property type="entry name" value="Ig_V-set"/>
</dbReference>
<keyword evidence="3" id="KW-0393">Immunoglobulin domain</keyword>
<dbReference type="AlphaFoldDB" id="A0A3Q3ELH4"/>
<dbReference type="InterPro" id="IPR050504">
    <property type="entry name" value="IgSF_BTN/MOG"/>
</dbReference>
<dbReference type="InterPro" id="IPR036179">
    <property type="entry name" value="Ig-like_dom_sf"/>
</dbReference>
<dbReference type="PANTHER" id="PTHR24100">
    <property type="entry name" value="BUTYROPHILIN"/>
    <property type="match status" value="1"/>
</dbReference>
<dbReference type="GO" id="GO:0050852">
    <property type="term" value="P:T cell receptor signaling pathway"/>
    <property type="evidence" value="ECO:0007669"/>
    <property type="project" value="TreeGrafter"/>
</dbReference>
<feature type="chain" id="PRO_5018556225" description="Ig-like domain-containing protein" evidence="4">
    <location>
        <begin position="34"/>
        <end position="199"/>
    </location>
</feature>
<dbReference type="InterPro" id="IPR007110">
    <property type="entry name" value="Ig-like_dom"/>
</dbReference>